<dbReference type="RefSeq" id="WP_230755036.1">
    <property type="nucleotide sequence ID" value="NZ_JAINWA010000003.1"/>
</dbReference>
<dbReference type="AlphaFoldDB" id="A0AAE3EHR3"/>
<reference evidence="3" key="1">
    <citation type="submission" date="2021-08" db="EMBL/GenBank/DDBJ databases">
        <title>Comparative analyses of Brucepasteria parasyntrophica and Teretinema zuelzerae.</title>
        <authorList>
            <person name="Song Y."/>
            <person name="Brune A."/>
        </authorList>
    </citation>
    <scope>NUCLEOTIDE SEQUENCE</scope>
    <source>
        <strain evidence="3">DSM 1903</strain>
    </source>
</reference>
<evidence type="ECO:0000313" key="3">
    <source>
        <dbReference type="EMBL" id="MCD1654616.1"/>
    </source>
</evidence>
<gene>
    <name evidence="3" type="ORF">K7J14_07850</name>
</gene>
<proteinExistence type="predicted"/>
<comment type="caution">
    <text evidence="3">The sequence shown here is derived from an EMBL/GenBank/DDBJ whole genome shotgun (WGS) entry which is preliminary data.</text>
</comment>
<evidence type="ECO:0000259" key="2">
    <source>
        <dbReference type="Pfam" id="PF09822"/>
    </source>
</evidence>
<name>A0AAE3EHR3_9SPIR</name>
<dbReference type="Proteomes" id="UP001198163">
    <property type="component" value="Unassembled WGS sequence"/>
</dbReference>
<keyword evidence="1" id="KW-0472">Membrane</keyword>
<keyword evidence="1" id="KW-0812">Transmembrane</keyword>
<dbReference type="EMBL" id="JAINWA010000003">
    <property type="protein sequence ID" value="MCD1654616.1"/>
    <property type="molecule type" value="Genomic_DNA"/>
</dbReference>
<dbReference type="InterPro" id="IPR019196">
    <property type="entry name" value="ABC_transp_unknown"/>
</dbReference>
<accession>A0AAE3EHR3</accession>
<sequence length="812" mass="90286">MLSVLLSVLSAFAVLVHALPLRGKDVSKRIIAILFATTAALTIQRLPSLLNASDLTANICYSFSFPYRILRASNGIIDLDAWFALIAVISIKAAAHLSGKKHRGKAIFSFGAILFALLAFNFSFPINNASTSILSDRLKGIDQQIRIQWHRSSSYAAFNPHAVQIEQILQEIDKAGGDKIDYSIVQAEINSHERMLAEPEILPVPQQLLSFPSPRPVYSSLAIELNGVSRVISPVTDPELVYYEIIAAIEHLSSIYMRKALPAVCVVYGGNHSPLNYPYVAQAIASGGYNVVETDEMPVDTRDYSLILLIGTSRMTEQDVLNLHEFVKRGGKAIINTTAHNISFDNGWFVEENAETPIDLLLDAYGIHIEKGLVRDERCFFMTLPELDGKNVVQGSYEFWPTAPLIHNSFTAKTSRQMNIQFFWPSHLAFSPESHSNLLEVIASSRRANIEPTTAPIDPLTVFNGNNKSSPRSGESFTFAVRTVDYGLLVIADELFLSSMTDYTASSNNFEFLRDSVDAMLGKPDLIALKKNPLRISWGFPRQKSITQGPIVTKKQIQQTEKISLLYPGTNYETLLLRNADSDVKSTHSLNVKEASWDVSIHNELVYSGNAEKITRFISDLTRKRVKEKTSSTPSFDSVSNYCVITLYGKNDSLIEQIEYYAAYDGFNSLFYYPLSGSHASSPDALDDSVFSNAIEWTERYIFAAFLGHTGIAHARLSAPDAIGKISLIKGDALASLTRELTNLRSIDITNMPFSDPFVLNLETDALATIEVRFEQISGEYWHIQIGNNAAGWIVSSTEIDRILSIFKQNER</sequence>
<dbReference type="Pfam" id="PF09822">
    <property type="entry name" value="ABC_transp_aux"/>
    <property type="match status" value="1"/>
</dbReference>
<protein>
    <submittedName>
        <fullName evidence="3">Gldg family protein</fullName>
    </submittedName>
</protein>
<feature type="domain" description="ABC-type uncharacterised transport system" evidence="2">
    <location>
        <begin position="262"/>
        <end position="482"/>
    </location>
</feature>
<evidence type="ECO:0000313" key="4">
    <source>
        <dbReference type="Proteomes" id="UP001198163"/>
    </source>
</evidence>
<evidence type="ECO:0000256" key="1">
    <source>
        <dbReference type="SAM" id="Phobius"/>
    </source>
</evidence>
<keyword evidence="4" id="KW-1185">Reference proteome</keyword>
<keyword evidence="1" id="KW-1133">Transmembrane helix</keyword>
<organism evidence="3 4">
    <name type="scientific">Teretinema zuelzerae</name>
    <dbReference type="NCBI Taxonomy" id="156"/>
    <lineage>
        <taxon>Bacteria</taxon>
        <taxon>Pseudomonadati</taxon>
        <taxon>Spirochaetota</taxon>
        <taxon>Spirochaetia</taxon>
        <taxon>Spirochaetales</taxon>
        <taxon>Treponemataceae</taxon>
        <taxon>Teretinema</taxon>
    </lineage>
</organism>
<feature type="transmembrane region" description="Helical" evidence="1">
    <location>
        <begin position="106"/>
        <end position="124"/>
    </location>
</feature>